<dbReference type="Gene3D" id="3.40.50.720">
    <property type="entry name" value="NAD(P)-binding Rossmann-like Domain"/>
    <property type="match status" value="1"/>
</dbReference>
<dbReference type="FunFam" id="3.40.50.720:FF:000202">
    <property type="entry name" value="Short-chain dehydrogenase/reductase family 16C member 6"/>
    <property type="match status" value="1"/>
</dbReference>
<keyword evidence="3" id="KW-0520">NAD</keyword>
<dbReference type="Pfam" id="PF00106">
    <property type="entry name" value="adh_short"/>
    <property type="match status" value="1"/>
</dbReference>
<evidence type="ECO:0000313" key="6">
    <source>
        <dbReference type="Proteomes" id="UP000694412"/>
    </source>
</evidence>
<dbReference type="KEGG" id="cjo:107310166"/>
<keyword evidence="6" id="KW-1185">Reference proteome</keyword>
<dbReference type="CDD" id="cd05339">
    <property type="entry name" value="17beta-HSDXI-like_SDR_c"/>
    <property type="match status" value="1"/>
</dbReference>
<proteinExistence type="inferred from homology"/>
<comment type="similarity">
    <text evidence="1 4">Belongs to the short-chain dehydrogenases/reductases (SDR) family.</text>
</comment>
<dbReference type="OrthoDB" id="10253736at2759"/>
<dbReference type="AlphaFoldDB" id="A0A8C2THF3"/>
<dbReference type="PRINTS" id="PR00080">
    <property type="entry name" value="SDRFAMILY"/>
</dbReference>
<accession>A0A8C2THF3</accession>
<evidence type="ECO:0000256" key="3">
    <source>
        <dbReference type="ARBA" id="ARBA00023027"/>
    </source>
</evidence>
<evidence type="ECO:0000256" key="2">
    <source>
        <dbReference type="ARBA" id="ARBA00023002"/>
    </source>
</evidence>
<reference evidence="5" key="3">
    <citation type="submission" date="2025-09" db="UniProtKB">
        <authorList>
            <consortium name="Ensembl"/>
        </authorList>
    </citation>
    <scope>IDENTIFICATION</scope>
</reference>
<dbReference type="GeneTree" id="ENSGT00940000156731"/>
<protein>
    <recommendedName>
        <fullName evidence="7">Epidermal retinol dehydrogenase 2</fullName>
    </recommendedName>
</protein>
<dbReference type="PANTHER" id="PTHR24322:SF749">
    <property type="entry name" value="EPIDERMAL RETINOL DEHYDROGENASE 2"/>
    <property type="match status" value="1"/>
</dbReference>
<sequence length="305" mass="34761">MFRCILKTLKFLTLSVFILFKSFFQFIFPPCKKSFAGEIVLITGAANGIGRQIALHFAPLEATLVLWDIDEEGNRETVRLAKEKGAKQVFAYYCDCSNREEVYEQADKVRREVGDVTILVNDAGILHSTKFLDIPDDLFEKTLKVNFLAQVWTCKAFLPAMIACNRGHLVTMASAAAIWGTYRLSDYSASKFAIMGMMEAIDSELHEAGKTGIKTTIVCPFFVNTELIRGIETEHPILLPIYEPEYIARRIVDAVRKEKFYLFIPPTLHLCGLRTWVPRKIVQLLQSYLGIYRSWDKVVGRKKKD</sequence>
<dbReference type="PANTHER" id="PTHR24322">
    <property type="entry name" value="PKSB"/>
    <property type="match status" value="1"/>
</dbReference>
<dbReference type="RefSeq" id="XP_015711060.1">
    <property type="nucleotide sequence ID" value="XM_015855574.2"/>
</dbReference>
<dbReference type="SUPFAM" id="SSF51735">
    <property type="entry name" value="NAD(P)-binding Rossmann-fold domains"/>
    <property type="match status" value="1"/>
</dbReference>
<reference evidence="5" key="1">
    <citation type="submission" date="2015-11" db="EMBL/GenBank/DDBJ databases">
        <authorList>
            <consortium name="International Coturnix japonica Genome Analysis Consortium"/>
            <person name="Warren W."/>
            <person name="Burt D.W."/>
            <person name="Antin P.B."/>
            <person name="Lanford R."/>
            <person name="Gros J."/>
            <person name="Wilson R.K."/>
        </authorList>
    </citation>
    <scope>NUCLEOTIDE SEQUENCE [LARGE SCALE GENOMIC DNA]</scope>
</reference>
<name>A0A8C2THF3_COTJA</name>
<dbReference type="InterPro" id="IPR036291">
    <property type="entry name" value="NAD(P)-bd_dom_sf"/>
</dbReference>
<dbReference type="Proteomes" id="UP000694412">
    <property type="component" value="Chromosome 2"/>
</dbReference>
<keyword evidence="2" id="KW-0560">Oxidoreductase</keyword>
<dbReference type="InterPro" id="IPR002347">
    <property type="entry name" value="SDR_fam"/>
</dbReference>
<dbReference type="GeneID" id="107310166"/>
<evidence type="ECO:0000256" key="4">
    <source>
        <dbReference type="RuleBase" id="RU000363"/>
    </source>
</evidence>
<dbReference type="GO" id="GO:0016616">
    <property type="term" value="F:oxidoreductase activity, acting on the CH-OH group of donors, NAD or NADP as acceptor"/>
    <property type="evidence" value="ECO:0007669"/>
    <property type="project" value="TreeGrafter"/>
</dbReference>
<reference evidence="5" key="2">
    <citation type="submission" date="2025-08" db="UniProtKB">
        <authorList>
            <consortium name="Ensembl"/>
        </authorList>
    </citation>
    <scope>IDENTIFICATION</scope>
</reference>
<dbReference type="Ensembl" id="ENSCJPT00005017739.1">
    <property type="protein sequence ID" value="ENSCJPP00005012224.1"/>
    <property type="gene ID" value="ENSCJPG00005010410.1"/>
</dbReference>
<evidence type="ECO:0000313" key="5">
    <source>
        <dbReference type="Ensembl" id="ENSCJPP00005012224.1"/>
    </source>
</evidence>
<organism evidence="5 6">
    <name type="scientific">Coturnix japonica</name>
    <name type="common">Japanese quail</name>
    <name type="synonym">Coturnix coturnix japonica</name>
    <dbReference type="NCBI Taxonomy" id="93934"/>
    <lineage>
        <taxon>Eukaryota</taxon>
        <taxon>Metazoa</taxon>
        <taxon>Chordata</taxon>
        <taxon>Craniata</taxon>
        <taxon>Vertebrata</taxon>
        <taxon>Euteleostomi</taxon>
        <taxon>Archelosauria</taxon>
        <taxon>Archosauria</taxon>
        <taxon>Dinosauria</taxon>
        <taxon>Saurischia</taxon>
        <taxon>Theropoda</taxon>
        <taxon>Coelurosauria</taxon>
        <taxon>Aves</taxon>
        <taxon>Neognathae</taxon>
        <taxon>Galloanserae</taxon>
        <taxon>Galliformes</taxon>
        <taxon>Phasianidae</taxon>
        <taxon>Perdicinae</taxon>
        <taxon>Coturnix</taxon>
    </lineage>
</organism>
<dbReference type="GO" id="GO:0005811">
    <property type="term" value="C:lipid droplet"/>
    <property type="evidence" value="ECO:0007669"/>
    <property type="project" value="TreeGrafter"/>
</dbReference>
<evidence type="ECO:0000256" key="1">
    <source>
        <dbReference type="ARBA" id="ARBA00006484"/>
    </source>
</evidence>
<dbReference type="PRINTS" id="PR00081">
    <property type="entry name" value="GDHRDH"/>
</dbReference>
<evidence type="ECO:0008006" key="7">
    <source>
        <dbReference type="Google" id="ProtNLM"/>
    </source>
</evidence>
<gene>
    <name evidence="5" type="primary">LOC107310166</name>
</gene>